<evidence type="ECO:0008006" key="6">
    <source>
        <dbReference type="Google" id="ProtNLM"/>
    </source>
</evidence>
<evidence type="ECO:0000313" key="4">
    <source>
        <dbReference type="EMBL" id="EOQ58649.1"/>
    </source>
</evidence>
<dbReference type="CDD" id="cd00077">
    <property type="entry name" value="HDc"/>
    <property type="match status" value="1"/>
</dbReference>
<feature type="domain" description="HD-GYP" evidence="3">
    <location>
        <begin position="178"/>
        <end position="374"/>
    </location>
</feature>
<evidence type="ECO:0000256" key="1">
    <source>
        <dbReference type="SAM" id="Phobius"/>
    </source>
</evidence>
<dbReference type="AlphaFoldDB" id="A0ABC9SRY0"/>
<reference evidence="4 5" key="1">
    <citation type="submission" date="2013-01" db="EMBL/GenBank/DDBJ databases">
        <title>The Genome Sequence of Bacillus cereus TIAC219.</title>
        <authorList>
            <consortium name="The Broad Institute Genome Sequencing Platform"/>
            <consortium name="The Broad Institute Genome Sequencing Center for Infectious Disease"/>
            <person name="Feldgarden M."/>
            <person name="Van der Auwera G.A."/>
            <person name="Mahillon J."/>
            <person name="Duprez V."/>
            <person name="Timmery S."/>
            <person name="Mattelet C."/>
            <person name="Dierick K."/>
            <person name="Sun M."/>
            <person name="Yu Z."/>
            <person name="Zhu L."/>
            <person name="Hu X."/>
            <person name="Shank E.B."/>
            <person name="Swiecicka I."/>
            <person name="Hansen B.M."/>
            <person name="Andrup L."/>
            <person name="Walker B."/>
            <person name="Young S.K."/>
            <person name="Zeng Q."/>
            <person name="Gargeya S."/>
            <person name="Fitzgerald M."/>
            <person name="Haas B."/>
            <person name="Abouelleil A."/>
            <person name="Alvarado L."/>
            <person name="Arachchi H.M."/>
            <person name="Berlin A.M."/>
            <person name="Chapman S.B."/>
            <person name="Dewar J."/>
            <person name="Goldberg J."/>
            <person name="Griggs A."/>
            <person name="Gujja S."/>
            <person name="Hansen M."/>
            <person name="Howarth C."/>
            <person name="Imamovic A."/>
            <person name="Larimer J."/>
            <person name="McCowan C."/>
            <person name="Murphy C."/>
            <person name="Neiman D."/>
            <person name="Pearson M."/>
            <person name="Priest M."/>
            <person name="Roberts A."/>
            <person name="Saif S."/>
            <person name="Shea T."/>
            <person name="Sisk P."/>
            <person name="Sykes S."/>
            <person name="Wortman J."/>
            <person name="Nusbaum C."/>
            <person name="Birren B."/>
        </authorList>
    </citation>
    <scope>NUCLEOTIDE SEQUENCE [LARGE SCALE GENOMIC DNA]</scope>
    <source>
        <strain evidence="4 5">TIAC219</strain>
    </source>
</reference>
<dbReference type="Pfam" id="PF20971">
    <property type="entry name" value="MASE12"/>
    <property type="match status" value="1"/>
</dbReference>
<keyword evidence="1" id="KW-0472">Membrane</keyword>
<dbReference type="PANTHER" id="PTHR43155">
    <property type="entry name" value="CYCLIC DI-GMP PHOSPHODIESTERASE PA4108-RELATED"/>
    <property type="match status" value="1"/>
</dbReference>
<keyword evidence="1" id="KW-0812">Transmembrane</keyword>
<dbReference type="NCBIfam" id="TIGR00277">
    <property type="entry name" value="HDIG"/>
    <property type="match status" value="1"/>
</dbReference>
<sequence>MINSVRNIEEHEPLELFKFAIYSSLISHNFYHVICSGYIFSLYGLIFETTFFILLALCITYNQYIKKNGIIYYSKYFFLIISLLYLILYDYLFVNMFENKYSGPYLEFFLIIFSPLFLNFKFHLTVAVTILIRFLIATYMFNINYNNEFFLTLISVIVTSFIIFLALNFMVGKFREYYEKQLKETALSIIGIIELKDPYTKGHSIRVADYAYILARATNQYNEAELNQFRFACLLHDIGKIGIPDTILNKNSSLTEEEYNVIKKHPVFGVNVLQHLSLIENNIAVIRSHHEKWDGSGYPDGLKEDQIPFCARIVAIADAFDAMTSSRAYRSALSSKEAYKRIIQGSGSQFDPKLIEVFEKVYPIWCDNVDKQIK</sequence>
<dbReference type="EMBL" id="AHCJ01000072">
    <property type="protein sequence ID" value="EOQ58649.1"/>
    <property type="molecule type" value="Genomic_DNA"/>
</dbReference>
<dbReference type="InterPro" id="IPR048436">
    <property type="entry name" value="MASE12"/>
</dbReference>
<organism evidence="4 5">
    <name type="scientific">Bacillus cereus TIAC219</name>
    <dbReference type="NCBI Taxonomy" id="718222"/>
    <lineage>
        <taxon>Bacteria</taxon>
        <taxon>Bacillati</taxon>
        <taxon>Bacillota</taxon>
        <taxon>Bacilli</taxon>
        <taxon>Bacillales</taxon>
        <taxon>Bacillaceae</taxon>
        <taxon>Bacillus</taxon>
        <taxon>Bacillus cereus group</taxon>
    </lineage>
</organism>
<comment type="caution">
    <text evidence="4">The sequence shown here is derived from an EMBL/GenBank/DDBJ whole genome shotgun (WGS) entry which is preliminary data.</text>
</comment>
<dbReference type="Proteomes" id="UP000014060">
    <property type="component" value="Unassembled WGS sequence"/>
</dbReference>
<dbReference type="PANTHER" id="PTHR43155:SF2">
    <property type="entry name" value="CYCLIC DI-GMP PHOSPHODIESTERASE PA4108"/>
    <property type="match status" value="1"/>
</dbReference>
<dbReference type="Pfam" id="PF13487">
    <property type="entry name" value="HD_5"/>
    <property type="match status" value="1"/>
</dbReference>
<proteinExistence type="predicted"/>
<dbReference type="InterPro" id="IPR006675">
    <property type="entry name" value="HDIG_dom"/>
</dbReference>
<dbReference type="InterPro" id="IPR037522">
    <property type="entry name" value="HD_GYP_dom"/>
</dbReference>
<dbReference type="InterPro" id="IPR003607">
    <property type="entry name" value="HD/PDEase_dom"/>
</dbReference>
<evidence type="ECO:0000313" key="5">
    <source>
        <dbReference type="Proteomes" id="UP000014060"/>
    </source>
</evidence>
<feature type="transmembrane region" description="Helical" evidence="1">
    <location>
        <begin position="125"/>
        <end position="143"/>
    </location>
</feature>
<keyword evidence="1" id="KW-1133">Transmembrane helix</keyword>
<dbReference type="InterPro" id="IPR006674">
    <property type="entry name" value="HD_domain"/>
</dbReference>
<dbReference type="Gene3D" id="1.10.3210.10">
    <property type="entry name" value="Hypothetical protein af1432"/>
    <property type="match status" value="1"/>
</dbReference>
<protein>
    <recommendedName>
        <fullName evidence="6">Metal-dependent phosphohydrolase</fullName>
    </recommendedName>
</protein>
<dbReference type="PROSITE" id="PS51831">
    <property type="entry name" value="HD"/>
    <property type="match status" value="1"/>
</dbReference>
<evidence type="ECO:0000259" key="2">
    <source>
        <dbReference type="PROSITE" id="PS51831"/>
    </source>
</evidence>
<feature type="domain" description="HD" evidence="2">
    <location>
        <begin position="200"/>
        <end position="323"/>
    </location>
</feature>
<dbReference type="PROSITE" id="PS51832">
    <property type="entry name" value="HD_GYP"/>
    <property type="match status" value="1"/>
</dbReference>
<gene>
    <name evidence="4" type="ORF">IAY_05840</name>
</gene>
<feature type="transmembrane region" description="Helical" evidence="1">
    <location>
        <begin position="30"/>
        <end position="58"/>
    </location>
</feature>
<name>A0ABC9SRY0_BACCE</name>
<accession>A0ABC9SRY0</accession>
<feature type="transmembrane region" description="Helical" evidence="1">
    <location>
        <begin position="149"/>
        <end position="171"/>
    </location>
</feature>
<dbReference type="RefSeq" id="WP_000610959.1">
    <property type="nucleotide sequence ID" value="NZ_KB976009.1"/>
</dbReference>
<dbReference type="SMART" id="SM00471">
    <property type="entry name" value="HDc"/>
    <property type="match status" value="1"/>
</dbReference>
<dbReference type="SUPFAM" id="SSF109604">
    <property type="entry name" value="HD-domain/PDEase-like"/>
    <property type="match status" value="1"/>
</dbReference>
<feature type="transmembrane region" description="Helical" evidence="1">
    <location>
        <begin position="70"/>
        <end position="89"/>
    </location>
</feature>
<evidence type="ECO:0000259" key="3">
    <source>
        <dbReference type="PROSITE" id="PS51832"/>
    </source>
</evidence>